<dbReference type="InterPro" id="IPR025202">
    <property type="entry name" value="PLD-like_dom"/>
</dbReference>
<dbReference type="InterPro" id="IPR027379">
    <property type="entry name" value="CLS_N"/>
</dbReference>
<feature type="transmembrane region" description="Helical" evidence="13">
    <location>
        <begin position="7"/>
        <end position="33"/>
    </location>
</feature>
<dbReference type="InterPro" id="IPR030874">
    <property type="entry name" value="Cardiolipin_synth_Firmi"/>
</dbReference>
<dbReference type="Gene3D" id="3.30.870.10">
    <property type="entry name" value="Endonuclease Chain A"/>
    <property type="match status" value="2"/>
</dbReference>
<evidence type="ECO:0000313" key="16">
    <source>
        <dbReference type="EMBL" id="GGD51498.1"/>
    </source>
</evidence>
<gene>
    <name evidence="16" type="primary">clsA</name>
    <name evidence="16" type="ORF">GCM10010911_06300</name>
</gene>
<feature type="active site" evidence="13">
    <location>
        <position position="232"/>
    </location>
</feature>
<feature type="domain" description="PLD phosphodiesterase" evidence="15">
    <location>
        <begin position="403"/>
        <end position="430"/>
    </location>
</feature>
<keyword evidence="2 13" id="KW-1003">Cell membrane</keyword>
<feature type="active site" evidence="13">
    <location>
        <position position="237"/>
    </location>
</feature>
<dbReference type="InterPro" id="IPR001736">
    <property type="entry name" value="PLipase_D/transphosphatidylase"/>
</dbReference>
<comment type="catalytic activity">
    <reaction evidence="13">
        <text>2 a 1,2-diacyl-sn-glycero-3-phospho-(1'-sn-glycerol) = a cardiolipin + glycerol</text>
        <dbReference type="Rhea" id="RHEA:31451"/>
        <dbReference type="ChEBI" id="CHEBI:17754"/>
        <dbReference type="ChEBI" id="CHEBI:62237"/>
        <dbReference type="ChEBI" id="CHEBI:64716"/>
    </reaction>
</comment>
<dbReference type="GO" id="GO:0032049">
    <property type="term" value="P:cardiolipin biosynthetic process"/>
    <property type="evidence" value="ECO:0007669"/>
    <property type="project" value="UniProtKB-UniRule"/>
</dbReference>
<keyword evidence="17" id="KW-1185">Reference proteome</keyword>
<organism evidence="16 17">
    <name type="scientific">Paenibacillus nasutitermitis</name>
    <dbReference type="NCBI Taxonomy" id="1652958"/>
    <lineage>
        <taxon>Bacteria</taxon>
        <taxon>Bacillati</taxon>
        <taxon>Bacillota</taxon>
        <taxon>Bacilli</taxon>
        <taxon>Bacillales</taxon>
        <taxon>Paenibacillaceae</taxon>
        <taxon>Paenibacillus</taxon>
    </lineage>
</organism>
<feature type="transmembrane region" description="Helical" evidence="13">
    <location>
        <begin position="39"/>
        <end position="62"/>
    </location>
</feature>
<keyword evidence="8 13" id="KW-0443">Lipid metabolism</keyword>
<comment type="similarity">
    <text evidence="13">Belongs to the phospholipase D family. Cardiolipin synthase subfamily.</text>
</comment>
<name>A0A916YLQ6_9BACL</name>
<dbReference type="EMBL" id="BMHP01000001">
    <property type="protein sequence ID" value="GGD51498.1"/>
    <property type="molecule type" value="Genomic_DNA"/>
</dbReference>
<evidence type="ECO:0000259" key="15">
    <source>
        <dbReference type="PROSITE" id="PS50035"/>
    </source>
</evidence>
<evidence type="ECO:0000256" key="10">
    <source>
        <dbReference type="ARBA" id="ARBA00023209"/>
    </source>
</evidence>
<keyword evidence="3 13" id="KW-0444">Lipid biosynthesis</keyword>
<feature type="active site" evidence="13">
    <location>
        <position position="415"/>
    </location>
</feature>
<feature type="active site" evidence="13">
    <location>
        <position position="408"/>
    </location>
</feature>
<evidence type="ECO:0000256" key="6">
    <source>
        <dbReference type="ARBA" id="ARBA00022737"/>
    </source>
</evidence>
<dbReference type="Proteomes" id="UP000612456">
    <property type="component" value="Unassembled WGS sequence"/>
</dbReference>
<evidence type="ECO:0000313" key="17">
    <source>
        <dbReference type="Proteomes" id="UP000612456"/>
    </source>
</evidence>
<keyword evidence="10 13" id="KW-0594">Phospholipid biosynthesis</keyword>
<evidence type="ECO:0000256" key="2">
    <source>
        <dbReference type="ARBA" id="ARBA00022475"/>
    </source>
</evidence>
<dbReference type="AlphaFoldDB" id="A0A916YLQ6"/>
<reference evidence="16" key="1">
    <citation type="journal article" date="2014" name="Int. J. Syst. Evol. Microbiol.">
        <title>Complete genome sequence of Corynebacterium casei LMG S-19264T (=DSM 44701T), isolated from a smear-ripened cheese.</title>
        <authorList>
            <consortium name="US DOE Joint Genome Institute (JGI-PGF)"/>
            <person name="Walter F."/>
            <person name="Albersmeier A."/>
            <person name="Kalinowski J."/>
            <person name="Ruckert C."/>
        </authorList>
    </citation>
    <scope>NUCLEOTIDE SEQUENCE</scope>
    <source>
        <strain evidence="16">CGMCC 1.15178</strain>
    </source>
</reference>
<evidence type="ECO:0000256" key="9">
    <source>
        <dbReference type="ARBA" id="ARBA00023136"/>
    </source>
</evidence>
<dbReference type="NCBIfam" id="TIGR04265">
    <property type="entry name" value="bac_cardiolipin"/>
    <property type="match status" value="1"/>
</dbReference>
<feature type="domain" description="PLD phosphodiesterase" evidence="15">
    <location>
        <begin position="225"/>
        <end position="252"/>
    </location>
</feature>
<keyword evidence="11 13" id="KW-1208">Phospholipid metabolism</keyword>
<keyword evidence="4 13" id="KW-0808">Transferase</keyword>
<dbReference type="InterPro" id="IPR022924">
    <property type="entry name" value="Cardiolipin_synthase"/>
</dbReference>
<comment type="function">
    <text evidence="12 13">Catalyzes the reversible phosphatidyl group transfer from one phosphatidylglycerol molecule to another to form cardiolipin (CL) (diphosphatidylglycerol) and glycerol.</text>
</comment>
<feature type="active site" evidence="13">
    <location>
        <position position="230"/>
    </location>
</feature>
<keyword evidence="5 13" id="KW-0812">Transmembrane</keyword>
<dbReference type="PANTHER" id="PTHR21248">
    <property type="entry name" value="CARDIOLIPIN SYNTHASE"/>
    <property type="match status" value="1"/>
</dbReference>
<dbReference type="GO" id="GO:0008808">
    <property type="term" value="F:cardiolipin synthase activity"/>
    <property type="evidence" value="ECO:0007669"/>
    <property type="project" value="UniProtKB-UniRule"/>
</dbReference>
<dbReference type="HAMAP" id="MF_01916">
    <property type="entry name" value="Cardiolipin_synth_Cls"/>
    <property type="match status" value="1"/>
</dbReference>
<proteinExistence type="inferred from homology"/>
<feature type="active site" evidence="13">
    <location>
        <position position="410"/>
    </location>
</feature>
<evidence type="ECO:0000256" key="14">
    <source>
        <dbReference type="NCBIfam" id="TIGR04265"/>
    </source>
</evidence>
<sequence length="490" mass="56470">MVEVEKILMFIYTHLYTIITILNIPLAITVMFLERRNIGVTWAWLMVLLFLPVVGFAVYLLFGQNLSKRKLYKIGRRSRIMMAALIENQRKDFLENHITFTDTAMAEYRDMIFMNLSSGYALYSQNNSVDIFTNGTDKFECLFKDIEQAKESIHMMYYIVQNDSLARRMAEALTRKAKEGVQVRFLYDDIGSHHLNRHFFDGLKAAGGQVSAFFPSKIPYLNFRVNYRNHRKLVIIDGVIGYIGGFNIGDEYLGIDRRFGFWRDTHLRLTGNSVQQMQSQFLLDWNLASPFMIRGSEHGMFKEAEESGDVGIQIVSSGPNQTLEQIKNAYIKMINSAKVSIYIQTPYFIPDESLMDALKMAVLSGVDVRMMIPSKPDHKMVYLASFSYLGDLMEQGMKCYLYEKGFMHAKTIVVDGKVASVGTANVDIRSFKLNFEVNAVIYDTNTATRLKDIFEEDMLDSRELTYEAYCNRSLYQRFKESCTRLLSPIL</sequence>
<dbReference type="GO" id="GO:0005886">
    <property type="term" value="C:plasma membrane"/>
    <property type="evidence" value="ECO:0007669"/>
    <property type="project" value="UniProtKB-SubCell"/>
</dbReference>
<evidence type="ECO:0000256" key="1">
    <source>
        <dbReference type="ARBA" id="ARBA00004651"/>
    </source>
</evidence>
<evidence type="ECO:0000256" key="11">
    <source>
        <dbReference type="ARBA" id="ARBA00023264"/>
    </source>
</evidence>
<comment type="subcellular location">
    <subcellularLocation>
        <location evidence="1 13">Cell membrane</location>
        <topology evidence="1 13">Multi-pass membrane protein</topology>
    </subcellularLocation>
</comment>
<evidence type="ECO:0000256" key="12">
    <source>
        <dbReference type="ARBA" id="ARBA00057569"/>
    </source>
</evidence>
<dbReference type="FunFam" id="3.30.870.10:FF:000014">
    <property type="entry name" value="Cardiolipin synthase"/>
    <property type="match status" value="1"/>
</dbReference>
<evidence type="ECO:0000256" key="3">
    <source>
        <dbReference type="ARBA" id="ARBA00022516"/>
    </source>
</evidence>
<protein>
    <recommendedName>
        <fullName evidence="13 14">Cardiolipin synthase</fullName>
        <shortName evidence="13">CL synthase</shortName>
        <ecNumber evidence="13 14">2.7.8.-</ecNumber>
    </recommendedName>
</protein>
<evidence type="ECO:0000256" key="4">
    <source>
        <dbReference type="ARBA" id="ARBA00022679"/>
    </source>
</evidence>
<reference evidence="16" key="2">
    <citation type="submission" date="2020-09" db="EMBL/GenBank/DDBJ databases">
        <authorList>
            <person name="Sun Q."/>
            <person name="Zhou Y."/>
        </authorList>
    </citation>
    <scope>NUCLEOTIDE SEQUENCE</scope>
    <source>
        <strain evidence="16">CGMCC 1.15178</strain>
    </source>
</reference>
<evidence type="ECO:0000256" key="8">
    <source>
        <dbReference type="ARBA" id="ARBA00023098"/>
    </source>
</evidence>
<comment type="caution">
    <text evidence="16">The sequence shown here is derived from an EMBL/GenBank/DDBJ whole genome shotgun (WGS) entry which is preliminary data.</text>
</comment>
<keyword evidence="9 13" id="KW-0472">Membrane</keyword>
<dbReference type="Pfam" id="PF13091">
    <property type="entry name" value="PLDc_2"/>
    <property type="match status" value="2"/>
</dbReference>
<evidence type="ECO:0000256" key="13">
    <source>
        <dbReference type="HAMAP-Rule" id="MF_01916"/>
    </source>
</evidence>
<dbReference type="PANTHER" id="PTHR21248:SF22">
    <property type="entry name" value="PHOSPHOLIPASE D"/>
    <property type="match status" value="1"/>
</dbReference>
<dbReference type="EC" id="2.7.8.-" evidence="13 14"/>
<keyword evidence="7 13" id="KW-1133">Transmembrane helix</keyword>
<dbReference type="FunFam" id="3.30.870.10:FF:000021">
    <property type="entry name" value="Cardiolipin synthase"/>
    <property type="match status" value="1"/>
</dbReference>
<dbReference type="SUPFAM" id="SSF56024">
    <property type="entry name" value="Phospholipase D/nuclease"/>
    <property type="match status" value="2"/>
</dbReference>
<keyword evidence="6" id="KW-0677">Repeat</keyword>
<dbReference type="PROSITE" id="PS50035">
    <property type="entry name" value="PLD"/>
    <property type="match status" value="2"/>
</dbReference>
<dbReference type="SMART" id="SM00155">
    <property type="entry name" value="PLDc"/>
    <property type="match status" value="2"/>
</dbReference>
<dbReference type="CDD" id="cd09110">
    <property type="entry name" value="PLDc_CLS_1"/>
    <property type="match status" value="1"/>
</dbReference>
<evidence type="ECO:0000256" key="5">
    <source>
        <dbReference type="ARBA" id="ARBA00022692"/>
    </source>
</evidence>
<evidence type="ECO:0000256" key="7">
    <source>
        <dbReference type="ARBA" id="ARBA00022989"/>
    </source>
</evidence>
<dbReference type="Pfam" id="PF13396">
    <property type="entry name" value="PLDc_N"/>
    <property type="match status" value="1"/>
</dbReference>
<dbReference type="CDD" id="cd09112">
    <property type="entry name" value="PLDc_CLS_2"/>
    <property type="match status" value="1"/>
</dbReference>
<accession>A0A916YLQ6</accession>